<protein>
    <recommendedName>
        <fullName evidence="1">Endonuclease GajA/Old nuclease/RecF-like AAA domain-containing protein</fullName>
    </recommendedName>
</protein>
<gene>
    <name evidence="2" type="ORF">BJF95_22100</name>
</gene>
<name>A0A1Q8ZNU1_9HYPH</name>
<dbReference type="PANTHER" id="PTHR43581">
    <property type="entry name" value="ATP/GTP PHOSPHATASE"/>
    <property type="match status" value="1"/>
</dbReference>
<dbReference type="STRING" id="1867956.BJF95_22100"/>
<dbReference type="Gene3D" id="3.40.50.300">
    <property type="entry name" value="P-loop containing nucleotide triphosphate hydrolases"/>
    <property type="match status" value="1"/>
</dbReference>
<dbReference type="AlphaFoldDB" id="A0A1Q8ZNU1"/>
<proteinExistence type="predicted"/>
<dbReference type="InterPro" id="IPR041685">
    <property type="entry name" value="AAA_GajA/Old/RecF-like"/>
</dbReference>
<feature type="domain" description="Endonuclease GajA/Old nuclease/RecF-like AAA" evidence="1">
    <location>
        <begin position="154"/>
        <end position="262"/>
    </location>
</feature>
<dbReference type="PANTHER" id="PTHR43581:SF4">
    <property type="entry name" value="ATP_GTP PHOSPHATASE"/>
    <property type="match status" value="1"/>
</dbReference>
<comment type="caution">
    <text evidence="2">The sequence shown here is derived from an EMBL/GenBank/DDBJ whole genome shotgun (WGS) entry which is preliminary data.</text>
</comment>
<evidence type="ECO:0000259" key="1">
    <source>
        <dbReference type="Pfam" id="PF13175"/>
    </source>
</evidence>
<keyword evidence="3" id="KW-1185">Reference proteome</keyword>
<dbReference type="EMBL" id="MKIM01000028">
    <property type="protein sequence ID" value="OLP43553.1"/>
    <property type="molecule type" value="Genomic_DNA"/>
</dbReference>
<sequence length="484" mass="54776">MAAIFNTRYDLGDEKYSFTISFPASEVEKCFNSLHERVILPILKDRNFEILLENGVSLRENGNGVKNFSIELGAGPQKVFGYDDYNQDVLLSDLHEILEKNLLGTVYVPAIRFITHPGREPDAFSKFEMPGKVIAYGNIVDELHKLDRPNIANHSRDKEKFEKITDFLNYCLEKSNIEIQISHDKKDIIITIDGVSRPMQDLGAGIEQLLVLGHASLSFEDKVILIEEPELYLHPRVQKRMVQYLKENTDSYFVFATHSAAILDAVDADVLQVSHDGQKSIIRTLDNNSAKYDAVRDLGHSPSDLLLTRFAIWVEGPSDRIYLNHWIEKIDSSLREGIDYTILFYGGKVLSHHGFDEEGEDLVKAVSLSRALAVVMDSDIKTSGDKINATKERVRQEVEKQNGICWITDGREVENYLPIDVIKALQPKFSGATIPASNFDQVLNPDKVKKTEFAKAAVEIETEEWPLDLKKRVTQLVDAINKAR</sequence>
<evidence type="ECO:0000313" key="3">
    <source>
        <dbReference type="Proteomes" id="UP000186894"/>
    </source>
</evidence>
<dbReference type="Pfam" id="PF13175">
    <property type="entry name" value="AAA_15"/>
    <property type="match status" value="1"/>
</dbReference>
<dbReference type="SUPFAM" id="SSF52540">
    <property type="entry name" value="P-loop containing nucleoside triphosphate hydrolases"/>
    <property type="match status" value="1"/>
</dbReference>
<reference evidence="2 3" key="1">
    <citation type="submission" date="2016-09" db="EMBL/GenBank/DDBJ databases">
        <title>Rhizobium oryziradicis sp. nov., isolated from the root of rice.</title>
        <authorList>
            <person name="Zhao J."/>
            <person name="Zhang X."/>
        </authorList>
    </citation>
    <scope>NUCLEOTIDE SEQUENCE [LARGE SCALE GENOMIC DNA]</scope>
    <source>
        <strain evidence="2 3">N19</strain>
    </source>
</reference>
<organism evidence="2 3">
    <name type="scientific">Rhizobium oryziradicis</name>
    <dbReference type="NCBI Taxonomy" id="1867956"/>
    <lineage>
        <taxon>Bacteria</taxon>
        <taxon>Pseudomonadati</taxon>
        <taxon>Pseudomonadota</taxon>
        <taxon>Alphaproteobacteria</taxon>
        <taxon>Hyphomicrobiales</taxon>
        <taxon>Rhizobiaceae</taxon>
        <taxon>Rhizobium/Agrobacterium group</taxon>
        <taxon>Rhizobium</taxon>
    </lineage>
</organism>
<evidence type="ECO:0000313" key="2">
    <source>
        <dbReference type="EMBL" id="OLP43553.1"/>
    </source>
</evidence>
<dbReference type="Proteomes" id="UP000186894">
    <property type="component" value="Unassembled WGS sequence"/>
</dbReference>
<accession>A0A1Q8ZNU1</accession>
<dbReference type="InterPro" id="IPR051396">
    <property type="entry name" value="Bact_Antivir_Def_Nuclease"/>
</dbReference>
<dbReference type="InterPro" id="IPR027417">
    <property type="entry name" value="P-loop_NTPase"/>
</dbReference>